<dbReference type="STRING" id="334253.SAMN04487943_102490"/>
<name>A0A1I4J7N9_9BACI</name>
<dbReference type="Proteomes" id="UP000198565">
    <property type="component" value="Unassembled WGS sequence"/>
</dbReference>
<dbReference type="EMBL" id="FOTR01000002">
    <property type="protein sequence ID" value="SFL62126.1"/>
    <property type="molecule type" value="Genomic_DNA"/>
</dbReference>
<organism evidence="1 2">
    <name type="scientific">Gracilibacillus orientalis</name>
    <dbReference type="NCBI Taxonomy" id="334253"/>
    <lineage>
        <taxon>Bacteria</taxon>
        <taxon>Bacillati</taxon>
        <taxon>Bacillota</taxon>
        <taxon>Bacilli</taxon>
        <taxon>Bacillales</taxon>
        <taxon>Bacillaceae</taxon>
        <taxon>Gracilibacillus</taxon>
    </lineage>
</organism>
<keyword evidence="2" id="KW-1185">Reference proteome</keyword>
<sequence>MKDMSVWSLGIVEVERVLFFPDELNDRNKFGGNFSFLSINGFLKIIDLCKISKINLTYYTDVPVEQTRMNTLFTYIESRARVTIDFIPYEREFNLGEFRSQAVTMKRNSIKSFLTGNYDGMDFRRLKHIYCDHFSLLNDWEITNDMPLNSVIITENRENYSDYFNVMYINESHVLYDSEQLYFDQIKIASLTTDECQIIYKQLKEDHTIHYLVPKHDLIPDLTPKLGIVTLNLLYVYEDGVYCKFKDGFIKLGALNNSLDTIVLNVTLLTNHERLKDINLIEAVLYYAAKLKYDHCRVGHILLSNTRREHLVEHLWDILIFSKDNHYVIVDIKNQNMRKVKLFRFDLIQIIDQYNEKNPLNFASDIGFSRKIKQKLLGAVHK</sequence>
<dbReference type="AlphaFoldDB" id="A0A1I4J7N9"/>
<gene>
    <name evidence="1" type="ORF">SAMN04487943_102490</name>
</gene>
<reference evidence="2" key="1">
    <citation type="submission" date="2016-10" db="EMBL/GenBank/DDBJ databases">
        <authorList>
            <person name="Varghese N."/>
            <person name="Submissions S."/>
        </authorList>
    </citation>
    <scope>NUCLEOTIDE SEQUENCE [LARGE SCALE GENOMIC DNA]</scope>
    <source>
        <strain evidence="2">CGMCC 1.4250</strain>
    </source>
</reference>
<proteinExistence type="predicted"/>
<evidence type="ECO:0000313" key="1">
    <source>
        <dbReference type="EMBL" id="SFL62126.1"/>
    </source>
</evidence>
<accession>A0A1I4J7N9</accession>
<protein>
    <submittedName>
        <fullName evidence="1">Uncharacterized protein</fullName>
    </submittedName>
</protein>
<evidence type="ECO:0000313" key="2">
    <source>
        <dbReference type="Proteomes" id="UP000198565"/>
    </source>
</evidence>